<evidence type="ECO:0000313" key="4">
    <source>
        <dbReference type="Proteomes" id="UP000315003"/>
    </source>
</evidence>
<keyword evidence="2" id="KW-0472">Membrane</keyword>
<keyword evidence="2" id="KW-1133">Transmembrane helix</keyword>
<accession>A0A517T018</accession>
<dbReference type="Pfam" id="PF04134">
    <property type="entry name" value="DCC1-like"/>
    <property type="match status" value="1"/>
</dbReference>
<protein>
    <recommendedName>
        <fullName evidence="5">Thiol-disulfide oxidoreductase</fullName>
    </recommendedName>
</protein>
<organism evidence="3 4">
    <name type="scientific">Stieleria bergensis</name>
    <dbReference type="NCBI Taxonomy" id="2528025"/>
    <lineage>
        <taxon>Bacteria</taxon>
        <taxon>Pseudomonadati</taxon>
        <taxon>Planctomycetota</taxon>
        <taxon>Planctomycetia</taxon>
        <taxon>Pirellulales</taxon>
        <taxon>Pirellulaceae</taxon>
        <taxon>Stieleria</taxon>
    </lineage>
</organism>
<evidence type="ECO:0000313" key="3">
    <source>
        <dbReference type="EMBL" id="QDT61682.1"/>
    </source>
</evidence>
<dbReference type="Proteomes" id="UP000315003">
    <property type="component" value="Chromosome"/>
</dbReference>
<evidence type="ECO:0000256" key="2">
    <source>
        <dbReference type="SAM" id="Phobius"/>
    </source>
</evidence>
<evidence type="ECO:0008006" key="5">
    <source>
        <dbReference type="Google" id="ProtNLM"/>
    </source>
</evidence>
<reference evidence="3 4" key="1">
    <citation type="submission" date="2019-02" db="EMBL/GenBank/DDBJ databases">
        <title>Deep-cultivation of Planctomycetes and their phenomic and genomic characterization uncovers novel biology.</title>
        <authorList>
            <person name="Wiegand S."/>
            <person name="Jogler M."/>
            <person name="Boedeker C."/>
            <person name="Pinto D."/>
            <person name="Vollmers J."/>
            <person name="Rivas-Marin E."/>
            <person name="Kohn T."/>
            <person name="Peeters S.H."/>
            <person name="Heuer A."/>
            <person name="Rast P."/>
            <person name="Oberbeckmann S."/>
            <person name="Bunk B."/>
            <person name="Jeske O."/>
            <person name="Meyerdierks A."/>
            <person name="Storesund J.E."/>
            <person name="Kallscheuer N."/>
            <person name="Luecker S."/>
            <person name="Lage O.M."/>
            <person name="Pohl T."/>
            <person name="Merkel B.J."/>
            <person name="Hornburger P."/>
            <person name="Mueller R.-W."/>
            <person name="Bruemmer F."/>
            <person name="Labrenz M."/>
            <person name="Spormann A.M."/>
            <person name="Op den Camp H."/>
            <person name="Overmann J."/>
            <person name="Amann R."/>
            <person name="Jetten M.S.M."/>
            <person name="Mascher T."/>
            <person name="Medema M.H."/>
            <person name="Devos D.P."/>
            <person name="Kaster A.-K."/>
            <person name="Ovreas L."/>
            <person name="Rohde M."/>
            <person name="Galperin M.Y."/>
            <person name="Jogler C."/>
        </authorList>
    </citation>
    <scope>NUCLEOTIDE SEQUENCE [LARGE SCALE GENOMIC DNA]</scope>
    <source>
        <strain evidence="3 4">SV_7m_r</strain>
    </source>
</reference>
<sequence>MANLATHDQKSHTGNSSVEVQEPKTEDRAAAKLADFPDPDSHPGRDVVIFDGQCNFCIGQVSNLRRLDRLGRRLSFLSLHDPRVGERYPELTQDDLMRQMYVVDGRPEVDTPADAHGGGDAIRYLSRRLPLLWPVMPLLHLPGTAGLIRWAYKQVAKRRYQIAGKRSDGPVCDSDGCAIHFDQSTKK</sequence>
<dbReference type="PANTHER" id="PTHR34290">
    <property type="entry name" value="SI:CH73-390P7.2"/>
    <property type="match status" value="1"/>
</dbReference>
<dbReference type="AlphaFoldDB" id="A0A517T018"/>
<proteinExistence type="predicted"/>
<dbReference type="OrthoDB" id="9785438at2"/>
<keyword evidence="4" id="KW-1185">Reference proteome</keyword>
<dbReference type="PANTHER" id="PTHR34290:SF2">
    <property type="entry name" value="OS04G0668800 PROTEIN"/>
    <property type="match status" value="1"/>
</dbReference>
<dbReference type="InterPro" id="IPR007263">
    <property type="entry name" value="DCC1-like"/>
</dbReference>
<evidence type="ECO:0000256" key="1">
    <source>
        <dbReference type="SAM" id="MobiDB-lite"/>
    </source>
</evidence>
<dbReference type="InterPro" id="IPR044691">
    <property type="entry name" value="DCC1_Trx"/>
</dbReference>
<feature type="region of interest" description="Disordered" evidence="1">
    <location>
        <begin position="1"/>
        <end position="27"/>
    </location>
</feature>
<dbReference type="EMBL" id="CP036272">
    <property type="protein sequence ID" value="QDT61682.1"/>
    <property type="molecule type" value="Genomic_DNA"/>
</dbReference>
<keyword evidence="2" id="KW-0812">Transmembrane</keyword>
<gene>
    <name evidence="3" type="ORF">SV7mr_42210</name>
</gene>
<name>A0A517T018_9BACT</name>
<dbReference type="GO" id="GO:0015035">
    <property type="term" value="F:protein-disulfide reductase activity"/>
    <property type="evidence" value="ECO:0007669"/>
    <property type="project" value="InterPro"/>
</dbReference>
<feature type="transmembrane region" description="Helical" evidence="2">
    <location>
        <begin position="131"/>
        <end position="152"/>
    </location>
</feature>